<accession>A0A0Y9PRR5</accession>
<dbReference type="AlphaFoldDB" id="A0A0Y9PRR5"/>
<proteinExistence type="predicted"/>
<reference evidence="2 3" key="1">
    <citation type="submission" date="2016-02" db="EMBL/GenBank/DDBJ databases">
        <authorList>
            <consortium name="Pathogen Informatics"/>
        </authorList>
    </citation>
    <scope>NUCLEOTIDE SEQUENCE [LARGE SCALE GENOMIC DNA]</scope>
    <source>
        <strain evidence="2 3">K173</strain>
    </source>
</reference>
<name>A0A0Y9PRR5_PLABE</name>
<evidence type="ECO:0000313" key="3">
    <source>
        <dbReference type="Proteomes" id="UP000069549"/>
    </source>
</evidence>
<dbReference type="EMBL" id="FFUQ01000158">
    <property type="protein sequence ID" value="CXH16261.1"/>
    <property type="molecule type" value="Genomic_DNA"/>
</dbReference>
<dbReference type="Proteomes" id="UP000069549">
    <property type="component" value="Unassembled WGS sequence"/>
</dbReference>
<dbReference type="VEuPathDB" id="PlasmoDB:PBANKA_0713500"/>
<sequence>NNNNVNNKGINNNNVNNNGINNNNVNNNEFYEKCDKENNIEKKLSESYIHSQKRSKCIKLNEFENKDFINSSLLNIYNGVNDLNMNNIVNNIMPYMNEYFENNNIVHINNPEFIENINNLSNMIYKNNMSNNKNMNEMNCEFFENNLDNNNNLKISNSTHKYMQDNMNNYILQKQFNLNNNIFFNNNGMGKNIGDNMNIEPNINIGNNKLGSIYNNSVDIDVNNLNDDQINILSNFNETENNLKQNKNEYNYVFVNNNNMNLYEIKKMEHNMEAYLGISNYRSGINASNDIYDKDINLETVNPCNLVNDNVYMNHEIDGLDISGNIQKLNINSGNICNNYFMSKHFNGGTSNIHNTNKEMHILSLKNAVEENTIKNQTVNLKGYQMNCNSKNINNLHNGLYMQNTNMNNVYKQLFSNAYNNDNNSTRISNNNNDNPRISNNNNCYQYMNK</sequence>
<evidence type="ECO:0000256" key="1">
    <source>
        <dbReference type="SAM" id="MobiDB-lite"/>
    </source>
</evidence>
<organism evidence="2 3">
    <name type="scientific">Plasmodium berghei</name>
    <dbReference type="NCBI Taxonomy" id="5821"/>
    <lineage>
        <taxon>Eukaryota</taxon>
        <taxon>Sar</taxon>
        <taxon>Alveolata</taxon>
        <taxon>Apicomplexa</taxon>
        <taxon>Aconoidasida</taxon>
        <taxon>Haemosporida</taxon>
        <taxon>Plasmodiidae</taxon>
        <taxon>Plasmodium</taxon>
        <taxon>Plasmodium (Vinckeia)</taxon>
    </lineage>
</organism>
<protein>
    <submittedName>
        <fullName evidence="2">Uncharacterized protein</fullName>
    </submittedName>
</protein>
<gene>
    <name evidence="2" type="ORF">PBK173_000511600</name>
</gene>
<evidence type="ECO:0000313" key="2">
    <source>
        <dbReference type="EMBL" id="CXH16261.1"/>
    </source>
</evidence>
<feature type="region of interest" description="Disordered" evidence="1">
    <location>
        <begin position="423"/>
        <end position="442"/>
    </location>
</feature>
<feature type="region of interest" description="Disordered" evidence="1">
    <location>
        <begin position="1"/>
        <end position="24"/>
    </location>
</feature>
<feature type="non-terminal residue" evidence="2">
    <location>
        <position position="1"/>
    </location>
</feature>